<dbReference type="Gene3D" id="3.40.50.1820">
    <property type="entry name" value="alpha/beta hydrolase"/>
    <property type="match status" value="1"/>
</dbReference>
<keyword evidence="2" id="KW-0812">Transmembrane</keyword>
<evidence type="ECO:0000313" key="4">
    <source>
        <dbReference type="Proteomes" id="UP000009131"/>
    </source>
</evidence>
<dbReference type="SUPFAM" id="SSF53474">
    <property type="entry name" value="alpha/beta-Hydrolases"/>
    <property type="match status" value="1"/>
</dbReference>
<dbReference type="GO" id="GO:0008374">
    <property type="term" value="F:O-acyltransferase activity"/>
    <property type="evidence" value="ECO:0007669"/>
    <property type="project" value="InterPro"/>
</dbReference>
<proteinExistence type="predicted"/>
<dbReference type="InParanoid" id="G7E6G9"/>
<dbReference type="eggNOG" id="KOG2369">
    <property type="taxonomic scope" value="Eukaryota"/>
</dbReference>
<name>G7E6G9_MIXOS</name>
<dbReference type="EMBL" id="BABT02000152">
    <property type="protein sequence ID" value="GAA98429.1"/>
    <property type="molecule type" value="Genomic_DNA"/>
</dbReference>
<protein>
    <recommendedName>
        <fullName evidence="5">Phospholipid:diacylglycerol acyltransferase</fullName>
    </recommendedName>
</protein>
<dbReference type="InterPro" id="IPR003386">
    <property type="entry name" value="LACT/PDAT_acylTrfase"/>
</dbReference>
<reference evidence="3 4" key="2">
    <citation type="journal article" date="2012" name="Open Biol.">
        <title>Characteristics of nucleosomes and linker DNA regions on the genome of the basidiomycete Mixia osmundae revealed by mono- and dinucleosome mapping.</title>
        <authorList>
            <person name="Nishida H."/>
            <person name="Kondo S."/>
            <person name="Matsumoto T."/>
            <person name="Suzuki Y."/>
            <person name="Yoshikawa H."/>
            <person name="Taylor T.D."/>
            <person name="Sugiyama J."/>
        </authorList>
    </citation>
    <scope>NUCLEOTIDE SEQUENCE [LARGE SCALE GENOMIC DNA]</scope>
    <source>
        <strain evidence="4">CBS 9802 / IAM 14324 / JCM 22182 / KY 12970</strain>
    </source>
</reference>
<evidence type="ECO:0000256" key="1">
    <source>
        <dbReference type="SAM" id="MobiDB-lite"/>
    </source>
</evidence>
<organism evidence="3 4">
    <name type="scientific">Mixia osmundae (strain CBS 9802 / IAM 14324 / JCM 22182 / KY 12970)</name>
    <dbReference type="NCBI Taxonomy" id="764103"/>
    <lineage>
        <taxon>Eukaryota</taxon>
        <taxon>Fungi</taxon>
        <taxon>Dikarya</taxon>
        <taxon>Basidiomycota</taxon>
        <taxon>Pucciniomycotina</taxon>
        <taxon>Mixiomycetes</taxon>
        <taxon>Mixiales</taxon>
        <taxon>Mixiaceae</taxon>
        <taxon>Mixia</taxon>
    </lineage>
</organism>
<evidence type="ECO:0000313" key="3">
    <source>
        <dbReference type="EMBL" id="GAA98429.1"/>
    </source>
</evidence>
<dbReference type="Proteomes" id="UP000009131">
    <property type="component" value="Unassembled WGS sequence"/>
</dbReference>
<dbReference type="FunCoup" id="G7E6G9">
    <property type="interactions" value="157"/>
</dbReference>
<evidence type="ECO:0000256" key="2">
    <source>
        <dbReference type="SAM" id="Phobius"/>
    </source>
</evidence>
<keyword evidence="2" id="KW-0472">Membrane</keyword>
<evidence type="ECO:0008006" key="5">
    <source>
        <dbReference type="Google" id="ProtNLM"/>
    </source>
</evidence>
<accession>G7E6G9</accession>
<dbReference type="GO" id="GO:0006629">
    <property type="term" value="P:lipid metabolic process"/>
    <property type="evidence" value="ECO:0007669"/>
    <property type="project" value="InterPro"/>
</dbReference>
<feature type="region of interest" description="Disordered" evidence="1">
    <location>
        <begin position="1"/>
        <end position="20"/>
    </location>
</feature>
<dbReference type="InterPro" id="IPR029058">
    <property type="entry name" value="AB_hydrolase_fold"/>
</dbReference>
<sequence>MSGSSSAVRPGAAGGESSSSIQRAAAGLFKRKRPTGWRIPSSANNANGTAEVKAKLKALDGGKVRLDAPGTPWHELDLSESFLADLQNTTRRQQSWFYKRRLFFLFGGLLGGFAGWLFTGGPSNMLSGLDFGDLSMSLGELRSISDLAGNFGINFANLTESFTAPAWLQSRDFKVGRQARDAGLTKEHAVMFVPGIVSSGLESWTDSEEHAPWFRKRIWGTTSMVRAIITQKKEWLRALTLDPVTGLDGPGVKVRSAQGLDAAAFFVTGYWIWSKIIENLSVLGYDHNDMHMAAFDWRLSYGNLQVRDKLFSRMKMAIEHNKLMLDKKTVLIGHSMGSQVVLYFLKWVEAEGYGNGGDKWVEDHIAAFVNVAGTMLGVPKAMSALLSGEMRDTVELPPAGVYLLEKFFSRRERVRLFRSWAGASSMLIKGGNAVWGDTDGAPDDPENATLSNAYIYSFKQDAKSELSHENVRPNLTLDAAMTYLLQHSPDSYQKMLASNYSFGLERDVEQIKRNDRDPRTWSNPLEVRLPNAPSMSIYCLYGWGKPTERGYFYKAGPLEAGEELGTAACTEPGGSCAVEDSNMTSSSPVQLPTRQRVYIDNAVNLESTRPQVKSGVLNGEGDGTVSLLSLGAMCVDGWKRDRYNPARIPVTTHEILHNPEPFDPRGGAGTGDHIDILGSNELNRAILRVAAGQGELVKDKLISPIVKYAAKIKWDAPTDPMKERVG</sequence>
<dbReference type="HOGENOM" id="CLU_016065_1_1_1"/>
<dbReference type="RefSeq" id="XP_014568387.1">
    <property type="nucleotide sequence ID" value="XM_014712901.1"/>
</dbReference>
<reference evidence="3 4" key="1">
    <citation type="journal article" date="2011" name="J. Gen. Appl. Microbiol.">
        <title>Draft genome sequencing of the enigmatic basidiomycete Mixia osmundae.</title>
        <authorList>
            <person name="Nishida H."/>
            <person name="Nagatsuka Y."/>
            <person name="Sugiyama J."/>
        </authorList>
    </citation>
    <scope>NUCLEOTIDE SEQUENCE [LARGE SCALE GENOMIC DNA]</scope>
    <source>
        <strain evidence="4">CBS 9802 / IAM 14324 / JCM 22182 / KY 12970</strain>
    </source>
</reference>
<comment type="caution">
    <text evidence="3">The sequence shown here is derived from an EMBL/GenBank/DDBJ whole genome shotgun (WGS) entry which is preliminary data.</text>
</comment>
<dbReference type="OMA" id="FYFLKWV"/>
<dbReference type="Pfam" id="PF02450">
    <property type="entry name" value="LCAT"/>
    <property type="match status" value="1"/>
</dbReference>
<gene>
    <name evidence="3" type="primary">Mo05115</name>
    <name evidence="3" type="ORF">E5Q_05115</name>
</gene>
<dbReference type="PANTHER" id="PTHR11440">
    <property type="entry name" value="LECITHIN-CHOLESTEROL ACYLTRANSFERASE-RELATED"/>
    <property type="match status" value="1"/>
</dbReference>
<dbReference type="OrthoDB" id="190846at2759"/>
<dbReference type="AlphaFoldDB" id="G7E6G9"/>
<keyword evidence="4" id="KW-1185">Reference proteome</keyword>
<feature type="transmembrane region" description="Helical" evidence="2">
    <location>
        <begin position="102"/>
        <end position="119"/>
    </location>
</feature>
<dbReference type="STRING" id="764103.G7E6G9"/>
<keyword evidence="2" id="KW-1133">Transmembrane helix</keyword>